<reference evidence="2" key="1">
    <citation type="journal article" date="2008" name="Nat. Genet.">
        <title>The Pristionchus pacificus genome provides a unique perspective on nematode lifestyle and parasitism.</title>
        <authorList>
            <person name="Dieterich C."/>
            <person name="Clifton S.W."/>
            <person name="Schuster L.N."/>
            <person name="Chinwalla A."/>
            <person name="Delehaunty K."/>
            <person name="Dinkelacker I."/>
            <person name="Fulton L."/>
            <person name="Fulton R."/>
            <person name="Godfrey J."/>
            <person name="Minx P."/>
            <person name="Mitreva M."/>
            <person name="Roeseler W."/>
            <person name="Tian H."/>
            <person name="Witte H."/>
            <person name="Yang S.P."/>
            <person name="Wilson R.K."/>
            <person name="Sommer R.J."/>
        </authorList>
    </citation>
    <scope>NUCLEOTIDE SEQUENCE [LARGE SCALE GENOMIC DNA]</scope>
    <source>
        <strain evidence="2">PS312</strain>
    </source>
</reference>
<dbReference type="OrthoDB" id="5872587at2759"/>
<protein>
    <submittedName>
        <fullName evidence="1">Uncharacterized protein</fullName>
    </submittedName>
</protein>
<dbReference type="EnsemblMetazoa" id="PPA38010.1">
    <property type="protein sequence ID" value="PPA38010.1"/>
    <property type="gene ID" value="WBGene00276379"/>
</dbReference>
<reference evidence="1" key="2">
    <citation type="submission" date="2022-06" db="UniProtKB">
        <authorList>
            <consortium name="EnsemblMetazoa"/>
        </authorList>
    </citation>
    <scope>IDENTIFICATION</scope>
    <source>
        <strain evidence="1">PS312</strain>
    </source>
</reference>
<evidence type="ECO:0000313" key="2">
    <source>
        <dbReference type="Proteomes" id="UP000005239"/>
    </source>
</evidence>
<evidence type="ECO:0000313" key="1">
    <source>
        <dbReference type="EnsemblMetazoa" id="PPA38010.1"/>
    </source>
</evidence>
<proteinExistence type="predicted"/>
<name>A0A2A6CI49_PRIPA</name>
<organism evidence="1 2">
    <name type="scientific">Pristionchus pacificus</name>
    <name type="common">Parasitic nematode worm</name>
    <dbReference type="NCBI Taxonomy" id="54126"/>
    <lineage>
        <taxon>Eukaryota</taxon>
        <taxon>Metazoa</taxon>
        <taxon>Ecdysozoa</taxon>
        <taxon>Nematoda</taxon>
        <taxon>Chromadorea</taxon>
        <taxon>Rhabditida</taxon>
        <taxon>Rhabditina</taxon>
        <taxon>Diplogasteromorpha</taxon>
        <taxon>Diplogasteroidea</taxon>
        <taxon>Neodiplogasteridae</taxon>
        <taxon>Pristionchus</taxon>
    </lineage>
</organism>
<accession>A0A8R1UQB1</accession>
<accession>A0A2A6CI49</accession>
<keyword evidence="2" id="KW-1185">Reference proteome</keyword>
<sequence>MLMSKRDMETILVLCLLIRIPRLTYEDYTCHLLRVCNPLPCSRIGQEAILTIGLTELRATLNFAPLGPWKHYNRTKPSEEELASTPTIEAYYDLKEFRDKKRSLDSLILLEKNMPPAIAYFDKRFPWIRTNFRRKFVEIRRSEPMIGRKTIDRMVDELITMWNRVDHAADRMFS</sequence>
<dbReference type="AlphaFoldDB" id="A0A2A6CI49"/>
<gene>
    <name evidence="1" type="primary">WBGene00276379</name>
</gene>
<dbReference type="Proteomes" id="UP000005239">
    <property type="component" value="Unassembled WGS sequence"/>
</dbReference>